<sequence length="41" mass="4518">MFKKVAVWLAGVATMIAGLGSQACVVMVWFDEPEMPKCMIK</sequence>
<dbReference type="Proteomes" id="UP000824087">
    <property type="component" value="Unassembled WGS sequence"/>
</dbReference>
<organism evidence="2 3">
    <name type="scientific">Candidatus Fimihabitans intestinipullorum</name>
    <dbReference type="NCBI Taxonomy" id="2840820"/>
    <lineage>
        <taxon>Bacteria</taxon>
        <taxon>Bacillati</taxon>
        <taxon>Mycoplasmatota</taxon>
        <taxon>Mycoplasmatota incertae sedis</taxon>
        <taxon>Candidatus Fimihabitans</taxon>
    </lineage>
</organism>
<dbReference type="InterPro" id="IPR009229">
    <property type="entry name" value="AgrD"/>
</dbReference>
<feature type="transmembrane region" description="Helical" evidence="1">
    <location>
        <begin position="6"/>
        <end position="30"/>
    </location>
</feature>
<comment type="caution">
    <text evidence="2">The sequence shown here is derived from an EMBL/GenBank/DDBJ whole genome shotgun (WGS) entry which is preliminary data.</text>
</comment>
<keyword evidence="1" id="KW-1133">Transmembrane helix</keyword>
<reference evidence="2" key="2">
    <citation type="journal article" date="2021" name="PeerJ">
        <title>Extensive microbial diversity within the chicken gut microbiome revealed by metagenomics and culture.</title>
        <authorList>
            <person name="Gilroy R."/>
            <person name="Ravi A."/>
            <person name="Getino M."/>
            <person name="Pursley I."/>
            <person name="Horton D.L."/>
            <person name="Alikhan N.F."/>
            <person name="Baker D."/>
            <person name="Gharbi K."/>
            <person name="Hall N."/>
            <person name="Watson M."/>
            <person name="Adriaenssens E.M."/>
            <person name="Foster-Nyarko E."/>
            <person name="Jarju S."/>
            <person name="Secka A."/>
            <person name="Antonio M."/>
            <person name="Oren A."/>
            <person name="Chaudhuri R.R."/>
            <person name="La Ragione R."/>
            <person name="Hildebrand F."/>
            <person name="Pallen M.J."/>
        </authorList>
    </citation>
    <scope>NUCLEOTIDE SEQUENCE</scope>
    <source>
        <strain evidence="2">CHK197-8231</strain>
    </source>
</reference>
<proteinExistence type="predicted"/>
<gene>
    <name evidence="2" type="ORF">IAD49_05090</name>
</gene>
<keyword evidence="1" id="KW-0472">Membrane</keyword>
<reference evidence="2" key="1">
    <citation type="submission" date="2020-10" db="EMBL/GenBank/DDBJ databases">
        <authorList>
            <person name="Gilroy R."/>
        </authorList>
    </citation>
    <scope>NUCLEOTIDE SEQUENCE</scope>
    <source>
        <strain evidence="2">CHK197-8231</strain>
    </source>
</reference>
<evidence type="ECO:0000313" key="2">
    <source>
        <dbReference type="EMBL" id="HIU22937.1"/>
    </source>
</evidence>
<protein>
    <submittedName>
        <fullName evidence="2">Cyclic lactone autoinducer peptide</fullName>
    </submittedName>
</protein>
<dbReference type="PROSITE" id="PS51257">
    <property type="entry name" value="PROKAR_LIPOPROTEIN"/>
    <property type="match status" value="1"/>
</dbReference>
<accession>A0A9D1HV96</accession>
<evidence type="ECO:0000313" key="3">
    <source>
        <dbReference type="Proteomes" id="UP000824087"/>
    </source>
</evidence>
<dbReference type="AlphaFoldDB" id="A0A9D1HV96"/>
<evidence type="ECO:0000256" key="1">
    <source>
        <dbReference type="SAM" id="Phobius"/>
    </source>
</evidence>
<dbReference type="EMBL" id="DVML01000028">
    <property type="protein sequence ID" value="HIU22937.1"/>
    <property type="molecule type" value="Genomic_DNA"/>
</dbReference>
<dbReference type="NCBIfam" id="TIGR04223">
    <property type="entry name" value="quorum_AgrD"/>
    <property type="match status" value="1"/>
</dbReference>
<name>A0A9D1HV96_9BACT</name>
<keyword evidence="1" id="KW-0812">Transmembrane</keyword>